<keyword evidence="3" id="KW-0238">DNA-binding</keyword>
<accession>A0A9X3RYC4</accession>
<evidence type="ECO:0000256" key="3">
    <source>
        <dbReference type="ARBA" id="ARBA00023125"/>
    </source>
</evidence>
<dbReference type="EMBL" id="JAPDOD010000001">
    <property type="protein sequence ID" value="MDA0159014.1"/>
    <property type="molecule type" value="Genomic_DNA"/>
</dbReference>
<evidence type="ECO:0000256" key="4">
    <source>
        <dbReference type="ARBA" id="ARBA00023163"/>
    </source>
</evidence>
<evidence type="ECO:0000313" key="5">
    <source>
        <dbReference type="EMBL" id="MDA0159014.1"/>
    </source>
</evidence>
<name>A0A9X3RYC4_9ACTN</name>
<reference evidence="5" key="1">
    <citation type="submission" date="2022-10" db="EMBL/GenBank/DDBJ databases">
        <title>The WGS of Solirubrobacter ginsenosidimutans DSM 21036.</title>
        <authorList>
            <person name="Jiang Z."/>
        </authorList>
    </citation>
    <scope>NUCLEOTIDE SEQUENCE</scope>
    <source>
        <strain evidence="5">DSM 21036</strain>
    </source>
</reference>
<keyword evidence="6" id="KW-1185">Reference proteome</keyword>
<dbReference type="GO" id="GO:0003677">
    <property type="term" value="F:DNA binding"/>
    <property type="evidence" value="ECO:0007669"/>
    <property type="project" value="UniProtKB-KW"/>
</dbReference>
<evidence type="ECO:0000256" key="1">
    <source>
        <dbReference type="ARBA" id="ARBA00011046"/>
    </source>
</evidence>
<comment type="caution">
    <text evidence="5">The sequence shown here is derived from an EMBL/GenBank/DDBJ whole genome shotgun (WGS) entry which is preliminary data.</text>
</comment>
<organism evidence="5 6">
    <name type="scientific">Solirubrobacter ginsenosidimutans</name>
    <dbReference type="NCBI Taxonomy" id="490573"/>
    <lineage>
        <taxon>Bacteria</taxon>
        <taxon>Bacillati</taxon>
        <taxon>Actinomycetota</taxon>
        <taxon>Thermoleophilia</taxon>
        <taxon>Solirubrobacterales</taxon>
        <taxon>Solirubrobacteraceae</taxon>
        <taxon>Solirubrobacter</taxon>
    </lineage>
</organism>
<dbReference type="Pfam" id="PF03965">
    <property type="entry name" value="Penicillinase_R"/>
    <property type="match status" value="1"/>
</dbReference>
<dbReference type="InterPro" id="IPR036390">
    <property type="entry name" value="WH_DNA-bd_sf"/>
</dbReference>
<dbReference type="Proteomes" id="UP001149140">
    <property type="component" value="Unassembled WGS sequence"/>
</dbReference>
<dbReference type="RefSeq" id="WP_270037667.1">
    <property type="nucleotide sequence ID" value="NZ_JAPDOD010000001.1"/>
</dbReference>
<protein>
    <submittedName>
        <fullName evidence="5">BlaI/MecI/CopY family transcriptional regulator</fullName>
    </submittedName>
</protein>
<evidence type="ECO:0000313" key="6">
    <source>
        <dbReference type="Proteomes" id="UP001149140"/>
    </source>
</evidence>
<dbReference type="AlphaFoldDB" id="A0A9X3RYC4"/>
<comment type="similarity">
    <text evidence="1">Belongs to the BlaI transcriptional regulatory family.</text>
</comment>
<dbReference type="GO" id="GO:0045892">
    <property type="term" value="P:negative regulation of DNA-templated transcription"/>
    <property type="evidence" value="ECO:0007669"/>
    <property type="project" value="InterPro"/>
</dbReference>
<dbReference type="Gene3D" id="1.10.10.10">
    <property type="entry name" value="Winged helix-like DNA-binding domain superfamily/Winged helix DNA-binding domain"/>
    <property type="match status" value="1"/>
</dbReference>
<sequence>MADDRPIPPAVQGAEAEALEALWELGEASVRSVMEVLDQTAVAPRAYTTYMTVLSRLHGKGLLTKRRQDKTDIYRPAYTREEYADLRAQAEVAAIVDAFGDVALGHFARQMAQLDPERRSALERLARED</sequence>
<dbReference type="InterPro" id="IPR036388">
    <property type="entry name" value="WH-like_DNA-bd_sf"/>
</dbReference>
<proteinExistence type="inferred from homology"/>
<dbReference type="SUPFAM" id="SSF46785">
    <property type="entry name" value="Winged helix' DNA-binding domain"/>
    <property type="match status" value="1"/>
</dbReference>
<evidence type="ECO:0000256" key="2">
    <source>
        <dbReference type="ARBA" id="ARBA00023015"/>
    </source>
</evidence>
<keyword evidence="2" id="KW-0805">Transcription regulation</keyword>
<gene>
    <name evidence="5" type="ORF">OM076_01955</name>
</gene>
<dbReference type="InterPro" id="IPR005650">
    <property type="entry name" value="BlaI_family"/>
</dbReference>
<keyword evidence="4" id="KW-0804">Transcription</keyword>